<dbReference type="Gene3D" id="1.25.10.10">
    <property type="entry name" value="Leucine-rich Repeat Variant"/>
    <property type="match status" value="1"/>
</dbReference>
<evidence type="ECO:0008006" key="3">
    <source>
        <dbReference type="Google" id="ProtNLM"/>
    </source>
</evidence>
<dbReference type="SUPFAM" id="SSF48371">
    <property type="entry name" value="ARM repeat"/>
    <property type="match status" value="1"/>
</dbReference>
<dbReference type="InterPro" id="IPR016024">
    <property type="entry name" value="ARM-type_fold"/>
</dbReference>
<dbReference type="Gene3D" id="1.10.510.10">
    <property type="entry name" value="Transferase(Phosphotransferase) domain 1"/>
    <property type="match status" value="1"/>
</dbReference>
<reference evidence="1 2" key="1">
    <citation type="submission" date="2019-03" db="EMBL/GenBank/DDBJ databases">
        <title>Single cell metagenomics reveals metabolic interactions within the superorganism composed of flagellate Streblomastix strix and complex community of Bacteroidetes bacteria on its surface.</title>
        <authorList>
            <person name="Treitli S.C."/>
            <person name="Kolisko M."/>
            <person name="Husnik F."/>
            <person name="Keeling P."/>
            <person name="Hampl V."/>
        </authorList>
    </citation>
    <scope>NUCLEOTIDE SEQUENCE [LARGE SCALE GENOMIC DNA]</scope>
    <source>
        <strain evidence="1">ST1C</strain>
    </source>
</reference>
<gene>
    <name evidence="1" type="ORF">EZS28_028115</name>
</gene>
<organism evidence="1 2">
    <name type="scientific">Streblomastix strix</name>
    <dbReference type="NCBI Taxonomy" id="222440"/>
    <lineage>
        <taxon>Eukaryota</taxon>
        <taxon>Metamonada</taxon>
        <taxon>Preaxostyla</taxon>
        <taxon>Oxymonadida</taxon>
        <taxon>Streblomastigidae</taxon>
        <taxon>Streblomastix</taxon>
    </lineage>
</organism>
<dbReference type="EMBL" id="SNRW01010580">
    <property type="protein sequence ID" value="KAA6376357.1"/>
    <property type="molecule type" value="Genomic_DNA"/>
</dbReference>
<evidence type="ECO:0000313" key="2">
    <source>
        <dbReference type="Proteomes" id="UP000324800"/>
    </source>
</evidence>
<dbReference type="AlphaFoldDB" id="A0A5J4V173"/>
<proteinExistence type="predicted"/>
<comment type="caution">
    <text evidence="1">The sequence shown here is derived from an EMBL/GenBank/DDBJ whole genome shotgun (WGS) entry which is preliminary data.</text>
</comment>
<dbReference type="InterPro" id="IPR011989">
    <property type="entry name" value="ARM-like"/>
</dbReference>
<accession>A0A5J4V173</accession>
<evidence type="ECO:0000313" key="1">
    <source>
        <dbReference type="EMBL" id="KAA6376357.1"/>
    </source>
</evidence>
<name>A0A5J4V173_9EUKA</name>
<dbReference type="Proteomes" id="UP000324800">
    <property type="component" value="Unassembled WGS sequence"/>
</dbReference>
<sequence length="224" mass="25902">MINSGIVDSLLKILSTWELDNITQPYIDALTSFTYPSNFEIIQQLIQKKSLPTLLRLFEHEDENIIKRAINAIDNIIYYGAIGTDTTQSHPYYQDLTQIGGIIKIFELFRRTKHEYSKIVSSTCLGIVFRAREMINPEMKVEIINYLKSIITHENYNLRKLAKLALKCLAQNSVTEGAQLKRLLKNAPAELTDLLTHMLSYDPDERYNAHQCLKHPYLQLIERS</sequence>
<protein>
    <recommendedName>
        <fullName evidence="3">Protein kinase domain-containing protein</fullName>
    </recommendedName>
</protein>